<evidence type="ECO:0000256" key="1">
    <source>
        <dbReference type="ARBA" id="ARBA00005964"/>
    </source>
</evidence>
<organism evidence="8 9">
    <name type="scientific">Stomoxys calcitrans</name>
    <name type="common">Stable fly</name>
    <name type="synonym">Conops calcitrans</name>
    <dbReference type="NCBI Taxonomy" id="35570"/>
    <lineage>
        <taxon>Eukaryota</taxon>
        <taxon>Metazoa</taxon>
        <taxon>Ecdysozoa</taxon>
        <taxon>Arthropoda</taxon>
        <taxon>Hexapoda</taxon>
        <taxon>Insecta</taxon>
        <taxon>Pterygota</taxon>
        <taxon>Neoptera</taxon>
        <taxon>Endopterygota</taxon>
        <taxon>Diptera</taxon>
        <taxon>Brachycera</taxon>
        <taxon>Muscomorpha</taxon>
        <taxon>Muscoidea</taxon>
        <taxon>Muscidae</taxon>
        <taxon>Stomoxys</taxon>
    </lineage>
</organism>
<evidence type="ECO:0000256" key="6">
    <source>
        <dbReference type="RuleBase" id="RU361235"/>
    </source>
</evidence>
<dbReference type="OrthoDB" id="6846267at2759"/>
<name>A0A1I8P750_STOCA</name>
<dbReference type="Proteomes" id="UP000095300">
    <property type="component" value="Unassembled WGS sequence"/>
</dbReference>
<sequence length="552" mass="62869">MNERRLVIIFSIFYILLFIGHIKAQEVEEPDAGVPVVTTSLGKIQGKALTTLHGKEIYAYRGIRYAKAPEGFLRFKAPVPVEPWNDTLNAYSDSLVCPQTGALQMVMSEDCLKLNVFTKNISARLPVMVYIHGGANVLGSGHSLYEAGPHYLLDHEVVMVAFNYRLGALGFLSTQTEEYPGNYGYLDQVLALQWVRDHISNFGGDPESVTIFGMSAGSMAISLHLASPLSKGLFHKAILMSGSASNHFHIDNVYWTRKLAKELSCPQYNPADMVECLREISWKTIVNKCSEWEPYSFINMKWNYEVDGKFLPKHPSQIFKEGIYNKVPMIVGFAKNELDYSVYHQENNSRLLHDLSVSFDLYAPEIFLYEPEPAGVASHKSRRLWNFYMGRHSNEINATNIENFGEIFSDAILGHGIHRLVNLVYRDTPVYYYRMDYVGRRSLYVDNNGTARGIGHADDLQYIMPGLWYGPQFAENDPDVFMVDRLTQLWTTFATTGHPSAHELPNWPALNDTKLSVLYNDKEPSFQGMPYVERYELWDDMFPIERNSCAHN</sequence>
<dbReference type="InterPro" id="IPR029058">
    <property type="entry name" value="AB_hydrolase_fold"/>
</dbReference>
<dbReference type="InterPro" id="IPR019826">
    <property type="entry name" value="Carboxylesterase_B_AS"/>
</dbReference>
<evidence type="ECO:0000256" key="3">
    <source>
        <dbReference type="ARBA" id="ARBA00022801"/>
    </source>
</evidence>
<dbReference type="InterPro" id="IPR002018">
    <property type="entry name" value="CarbesteraseB"/>
</dbReference>
<keyword evidence="5" id="KW-0325">Glycoprotein</keyword>
<comment type="similarity">
    <text evidence="1 6">Belongs to the type-B carboxylesterase/lipase family.</text>
</comment>
<proteinExistence type="inferred from homology"/>
<dbReference type="PANTHER" id="PTHR43142:SF1">
    <property type="entry name" value="CARBOXYLIC ESTER HYDROLASE"/>
    <property type="match status" value="1"/>
</dbReference>
<evidence type="ECO:0000259" key="7">
    <source>
        <dbReference type="Pfam" id="PF00135"/>
    </source>
</evidence>
<accession>A0A1I8P750</accession>
<reference evidence="8" key="1">
    <citation type="submission" date="2020-05" db="UniProtKB">
        <authorList>
            <consortium name="EnsemblMetazoa"/>
        </authorList>
    </citation>
    <scope>IDENTIFICATION</scope>
    <source>
        <strain evidence="8">USDA</strain>
    </source>
</reference>
<evidence type="ECO:0000256" key="2">
    <source>
        <dbReference type="ARBA" id="ARBA00022487"/>
    </source>
</evidence>
<protein>
    <recommendedName>
        <fullName evidence="6">Carboxylic ester hydrolase</fullName>
        <ecNumber evidence="6">3.1.1.-</ecNumber>
    </recommendedName>
</protein>
<keyword evidence="3 6" id="KW-0378">Hydrolase</keyword>
<dbReference type="AlphaFoldDB" id="A0A1I8P750"/>
<evidence type="ECO:0000313" key="9">
    <source>
        <dbReference type="Proteomes" id="UP000095300"/>
    </source>
</evidence>
<dbReference type="PANTHER" id="PTHR43142">
    <property type="entry name" value="CARBOXYLIC ESTER HYDROLASE"/>
    <property type="match status" value="1"/>
</dbReference>
<dbReference type="PROSITE" id="PS00122">
    <property type="entry name" value="CARBOXYLESTERASE_B_1"/>
    <property type="match status" value="1"/>
</dbReference>
<dbReference type="Gene3D" id="3.40.50.1820">
    <property type="entry name" value="alpha/beta hydrolase"/>
    <property type="match status" value="1"/>
</dbReference>
<dbReference type="SUPFAM" id="SSF53474">
    <property type="entry name" value="alpha/beta-Hydrolases"/>
    <property type="match status" value="1"/>
</dbReference>
<dbReference type="STRING" id="35570.A0A1I8P750"/>
<dbReference type="KEGG" id="scac:106084110"/>
<dbReference type="VEuPathDB" id="VectorBase:SCAU005448"/>
<dbReference type="EnsemblMetazoa" id="SCAU005448-RA">
    <property type="protein sequence ID" value="SCAU005448-PA"/>
    <property type="gene ID" value="SCAU005448"/>
</dbReference>
<dbReference type="Pfam" id="PF00135">
    <property type="entry name" value="COesterase"/>
    <property type="match status" value="1"/>
</dbReference>
<feature type="chain" id="PRO_5009030335" description="Carboxylic ester hydrolase" evidence="6">
    <location>
        <begin position="25"/>
        <end position="552"/>
    </location>
</feature>
<evidence type="ECO:0000256" key="5">
    <source>
        <dbReference type="ARBA" id="ARBA00023180"/>
    </source>
</evidence>
<gene>
    <name evidence="8" type="primary">106084110</name>
</gene>
<dbReference type="GO" id="GO:0052689">
    <property type="term" value="F:carboxylic ester hydrolase activity"/>
    <property type="evidence" value="ECO:0007669"/>
    <property type="project" value="UniProtKB-KW"/>
</dbReference>
<keyword evidence="6" id="KW-0732">Signal</keyword>
<feature type="signal peptide" evidence="6">
    <location>
        <begin position="1"/>
        <end position="24"/>
    </location>
</feature>
<feature type="domain" description="Carboxylesterase type B" evidence="7">
    <location>
        <begin position="35"/>
        <end position="538"/>
    </location>
</feature>
<evidence type="ECO:0000256" key="4">
    <source>
        <dbReference type="ARBA" id="ARBA00023157"/>
    </source>
</evidence>
<keyword evidence="2" id="KW-0719">Serine esterase</keyword>
<dbReference type="EC" id="3.1.1.-" evidence="6"/>
<evidence type="ECO:0000313" key="8">
    <source>
        <dbReference type="EnsemblMetazoa" id="SCAU005448-PA"/>
    </source>
</evidence>
<keyword evidence="9" id="KW-1185">Reference proteome</keyword>
<keyword evidence="4" id="KW-1015">Disulfide bond</keyword>